<dbReference type="Gene3D" id="2.30.30.40">
    <property type="entry name" value="SH3 Domains"/>
    <property type="match status" value="1"/>
</dbReference>
<dbReference type="Pfam" id="PF00023">
    <property type="entry name" value="Ank"/>
    <property type="match status" value="1"/>
</dbReference>
<dbReference type="PANTHER" id="PTHR24189">
    <property type="entry name" value="MYOTROPHIN"/>
    <property type="match status" value="1"/>
</dbReference>
<dbReference type="KEGG" id="tpx:Turpa_2368"/>
<evidence type="ECO:0000313" key="5">
    <source>
        <dbReference type="Proteomes" id="UP000006048"/>
    </source>
</evidence>
<dbReference type="EMBL" id="CP002959">
    <property type="protein sequence ID" value="AFM13011.1"/>
    <property type="molecule type" value="Genomic_DNA"/>
</dbReference>
<name>I4B6V4_TURPD</name>
<keyword evidence="2 3" id="KW-0040">ANK repeat</keyword>
<dbReference type="SUPFAM" id="SSF48403">
    <property type="entry name" value="Ankyrin repeat"/>
    <property type="match status" value="1"/>
</dbReference>
<keyword evidence="1" id="KW-0677">Repeat</keyword>
<dbReference type="AlphaFoldDB" id="I4B6V4"/>
<dbReference type="Proteomes" id="UP000006048">
    <property type="component" value="Chromosome"/>
</dbReference>
<feature type="repeat" description="ANK" evidence="3">
    <location>
        <begin position="278"/>
        <end position="310"/>
    </location>
</feature>
<keyword evidence="5" id="KW-1185">Reference proteome</keyword>
<dbReference type="OrthoDB" id="341379at2"/>
<dbReference type="InterPro" id="IPR036770">
    <property type="entry name" value="Ankyrin_rpt-contain_sf"/>
</dbReference>
<protein>
    <submittedName>
        <fullName evidence="4">Uncharacterized protein</fullName>
    </submittedName>
</protein>
<dbReference type="STRING" id="869212.Turpa_2368"/>
<evidence type="ECO:0000313" key="4">
    <source>
        <dbReference type="EMBL" id="AFM13011.1"/>
    </source>
</evidence>
<dbReference type="PANTHER" id="PTHR24189:SF50">
    <property type="entry name" value="ANKYRIN REPEAT AND SOCS BOX PROTEIN 2"/>
    <property type="match status" value="1"/>
</dbReference>
<feature type="repeat" description="ANK" evidence="3">
    <location>
        <begin position="208"/>
        <end position="240"/>
    </location>
</feature>
<evidence type="ECO:0000256" key="2">
    <source>
        <dbReference type="ARBA" id="ARBA00023043"/>
    </source>
</evidence>
<dbReference type="InterPro" id="IPR050745">
    <property type="entry name" value="Multifunctional_regulatory"/>
</dbReference>
<dbReference type="PROSITE" id="PS50297">
    <property type="entry name" value="ANK_REP_REGION"/>
    <property type="match status" value="2"/>
</dbReference>
<dbReference type="Pfam" id="PF12796">
    <property type="entry name" value="Ank_2"/>
    <property type="match status" value="2"/>
</dbReference>
<evidence type="ECO:0000256" key="1">
    <source>
        <dbReference type="ARBA" id="ARBA00022737"/>
    </source>
</evidence>
<dbReference type="PROSITE" id="PS50088">
    <property type="entry name" value="ANK_REPEAT"/>
    <property type="match status" value="3"/>
</dbReference>
<organism evidence="4 5">
    <name type="scientific">Turneriella parva (strain ATCC BAA-1111 / DSM 21527 / NCTC 11395 / H)</name>
    <name type="common">Leptospira parva</name>
    <dbReference type="NCBI Taxonomy" id="869212"/>
    <lineage>
        <taxon>Bacteria</taxon>
        <taxon>Pseudomonadati</taxon>
        <taxon>Spirochaetota</taxon>
        <taxon>Spirochaetia</taxon>
        <taxon>Leptospirales</taxon>
        <taxon>Leptospiraceae</taxon>
        <taxon>Turneriella</taxon>
    </lineage>
</organism>
<accession>I4B6V4</accession>
<dbReference type="Gene3D" id="1.25.40.20">
    <property type="entry name" value="Ankyrin repeat-containing domain"/>
    <property type="match status" value="2"/>
</dbReference>
<dbReference type="SMART" id="SM00248">
    <property type="entry name" value="ANK"/>
    <property type="match status" value="5"/>
</dbReference>
<dbReference type="HOGENOM" id="CLU_650429_0_0_12"/>
<evidence type="ECO:0000256" key="3">
    <source>
        <dbReference type="PROSITE-ProRule" id="PRU00023"/>
    </source>
</evidence>
<reference evidence="4 5" key="1">
    <citation type="submission" date="2012-06" db="EMBL/GenBank/DDBJ databases">
        <title>The complete chromosome of genome of Turneriella parva DSM 21527.</title>
        <authorList>
            <consortium name="US DOE Joint Genome Institute (JGI-PGF)"/>
            <person name="Lucas S."/>
            <person name="Han J."/>
            <person name="Lapidus A."/>
            <person name="Bruce D."/>
            <person name="Goodwin L."/>
            <person name="Pitluck S."/>
            <person name="Peters L."/>
            <person name="Kyrpides N."/>
            <person name="Mavromatis K."/>
            <person name="Ivanova N."/>
            <person name="Mikhailova N."/>
            <person name="Chertkov O."/>
            <person name="Detter J.C."/>
            <person name="Tapia R."/>
            <person name="Han C."/>
            <person name="Land M."/>
            <person name="Hauser L."/>
            <person name="Markowitz V."/>
            <person name="Cheng J.-F."/>
            <person name="Hugenholtz P."/>
            <person name="Woyke T."/>
            <person name="Wu D."/>
            <person name="Gronow S."/>
            <person name="Wellnitz S."/>
            <person name="Brambilla E."/>
            <person name="Klenk H.-P."/>
            <person name="Eisen J.A."/>
        </authorList>
    </citation>
    <scope>NUCLEOTIDE SEQUENCE [LARGE SCALE GENOMIC DNA]</scope>
    <source>
        <strain evidence="5">ATCC BAA-1111 / DSM 21527 / NCTC 11395 / H</strain>
    </source>
</reference>
<dbReference type="InterPro" id="IPR002110">
    <property type="entry name" value="Ankyrin_rpt"/>
</dbReference>
<feature type="repeat" description="ANK" evidence="3">
    <location>
        <begin position="242"/>
        <end position="277"/>
    </location>
</feature>
<dbReference type="RefSeq" id="WP_014803517.1">
    <property type="nucleotide sequence ID" value="NC_018020.1"/>
</dbReference>
<sequence length="422" mass="45778">MKYTTTAFSARHQHHARRFAALFAAVVIAVSALLAVACKSAPTMRTRSGSPHQETEKLREALYAKDFNAARAALAANANPNESYPQNKPWLFIALEHGLDWAELFYENGADLETRNSSGFTALLALTDNRKHNTMRWLLKHGADANHVGNGGFTALLLAYIHDDALAVKILKDAGAREDIFTHSVSGNAAALRDLLATGADPNQLNSGGRSALSYAAGFGRADCVRVLLEFRAHINHRNPHHGGTALLNATKSDLPNKIEILSTLIASGADVNIPDHHGITPLISAAFRQDNDAVKLLVESGAKVNAKTQRGARALSYTTDAETEALLLARGAKCGEKPRFTCARGGKRAEKSKVVASDGLYLRDQPSIEGKKLVLMPGEATVTILSRAPARHHEWQDGLSGVWYRVRYKKLEGYAFSAFIE</sequence>
<proteinExistence type="predicted"/>
<gene>
    <name evidence="4" type="ordered locus">Turpa_2368</name>
</gene>